<organism evidence="1 2">
    <name type="scientific">Colletotrichum lupini</name>
    <dbReference type="NCBI Taxonomy" id="145971"/>
    <lineage>
        <taxon>Eukaryota</taxon>
        <taxon>Fungi</taxon>
        <taxon>Dikarya</taxon>
        <taxon>Ascomycota</taxon>
        <taxon>Pezizomycotina</taxon>
        <taxon>Sordariomycetes</taxon>
        <taxon>Hypocreomycetidae</taxon>
        <taxon>Glomerellales</taxon>
        <taxon>Glomerellaceae</taxon>
        <taxon>Colletotrichum</taxon>
        <taxon>Colletotrichum acutatum species complex</taxon>
    </lineage>
</organism>
<sequence>MKALARINGQSAPTTIAQEEKIVKKSSLQPQLLTTVIHMAEEMVLAEFNGPVPVARINHFAIFDLCVKVPKNFGKIIDEGDLKDVVEFIPPVELHVIRGMSMVDSVLDIIVEYFKTYRKRKKLSELKWLVHARKAFDVVDRDATMSQFLWKV</sequence>
<dbReference type="RefSeq" id="XP_049143420.1">
    <property type="nucleotide sequence ID" value="XM_049286277.1"/>
</dbReference>
<reference evidence="1" key="1">
    <citation type="journal article" date="2021" name="Mol. Plant Microbe Interact.">
        <title>Complete Genome Sequence of the Plant-Pathogenic Fungus Colletotrichum lupini.</title>
        <authorList>
            <person name="Baroncelli R."/>
            <person name="Pensec F."/>
            <person name="Da Lio D."/>
            <person name="Boufleur T."/>
            <person name="Vicente I."/>
            <person name="Sarrocco S."/>
            <person name="Picot A."/>
            <person name="Baraldi E."/>
            <person name="Sukno S."/>
            <person name="Thon M."/>
            <person name="Le Floch G."/>
        </authorList>
    </citation>
    <scope>NUCLEOTIDE SEQUENCE</scope>
    <source>
        <strain evidence="1">IMI 504893</strain>
    </source>
</reference>
<dbReference type="Proteomes" id="UP000830671">
    <property type="component" value="Chromosome 4"/>
</dbReference>
<evidence type="ECO:0000313" key="2">
    <source>
        <dbReference type="Proteomes" id="UP000830671"/>
    </source>
</evidence>
<dbReference type="EMBL" id="CP019476">
    <property type="protein sequence ID" value="UQC81796.1"/>
    <property type="molecule type" value="Genomic_DNA"/>
</dbReference>
<accession>A0A9Q8SQU1</accession>
<dbReference type="AlphaFoldDB" id="A0A9Q8SQU1"/>
<keyword evidence="2" id="KW-1185">Reference proteome</keyword>
<evidence type="ECO:0000313" key="1">
    <source>
        <dbReference type="EMBL" id="UQC81796.1"/>
    </source>
</evidence>
<dbReference type="KEGG" id="clup:CLUP02_07282"/>
<gene>
    <name evidence="1" type="ORF">CLUP02_07282</name>
</gene>
<protein>
    <submittedName>
        <fullName evidence="1">Uncharacterized protein</fullName>
    </submittedName>
</protein>
<name>A0A9Q8SQU1_9PEZI</name>
<dbReference type="GeneID" id="73341287"/>
<proteinExistence type="predicted"/>